<feature type="compositionally biased region" description="Basic and acidic residues" evidence="1">
    <location>
        <begin position="339"/>
        <end position="371"/>
    </location>
</feature>
<dbReference type="GO" id="GO:0005085">
    <property type="term" value="F:guanyl-nucleotide exchange factor activity"/>
    <property type="evidence" value="ECO:0007669"/>
    <property type="project" value="TreeGrafter"/>
</dbReference>
<dbReference type="InterPro" id="IPR043989">
    <property type="entry name" value="CCZ1/INTU/HSP4_longin_3"/>
</dbReference>
<evidence type="ECO:0000259" key="3">
    <source>
        <dbReference type="Pfam" id="PF19033"/>
    </source>
</evidence>
<dbReference type="GO" id="GO:0031085">
    <property type="term" value="C:BLOC-3 complex"/>
    <property type="evidence" value="ECO:0007669"/>
    <property type="project" value="TreeGrafter"/>
</dbReference>
<feature type="domain" description="CCZ1/INTU/HSP4 first Longin" evidence="2">
    <location>
        <begin position="37"/>
        <end position="159"/>
    </location>
</feature>
<feature type="region of interest" description="Disordered" evidence="1">
    <location>
        <begin position="339"/>
        <end position="375"/>
    </location>
</feature>
<gene>
    <name evidence="4" type="ORF">TDIB3V08_LOCUS9355</name>
</gene>
<evidence type="ECO:0000313" key="4">
    <source>
        <dbReference type="EMBL" id="CAD7203181.1"/>
    </source>
</evidence>
<dbReference type="InterPro" id="IPR043987">
    <property type="entry name" value="CCZ1/INTU/HSP4_longin_1"/>
</dbReference>
<protein>
    <recommendedName>
        <fullName evidence="5">CCZ1/INTU/HSP4 first Longin domain-containing protein</fullName>
    </recommendedName>
</protein>
<dbReference type="InterPro" id="IPR026091">
    <property type="entry name" value="HPS4"/>
</dbReference>
<proteinExistence type="predicted"/>
<dbReference type="GO" id="GO:0031410">
    <property type="term" value="C:cytoplasmic vesicle"/>
    <property type="evidence" value="ECO:0007669"/>
    <property type="project" value="TreeGrafter"/>
</dbReference>
<name>A0A7R8VUN4_TIMDO</name>
<reference evidence="4" key="1">
    <citation type="submission" date="2020-11" db="EMBL/GenBank/DDBJ databases">
        <authorList>
            <person name="Tran Van P."/>
        </authorList>
    </citation>
    <scope>NUCLEOTIDE SEQUENCE</scope>
</reference>
<dbReference type="GO" id="GO:0016192">
    <property type="term" value="P:vesicle-mediated transport"/>
    <property type="evidence" value="ECO:0007669"/>
    <property type="project" value="InterPro"/>
</dbReference>
<dbReference type="Pfam" id="PF19031">
    <property type="entry name" value="Intu_longin_1"/>
    <property type="match status" value="1"/>
</dbReference>
<accession>A0A7R8VUN4</accession>
<dbReference type="GO" id="GO:0006605">
    <property type="term" value="P:protein targeting"/>
    <property type="evidence" value="ECO:0007669"/>
    <property type="project" value="TreeGrafter"/>
</dbReference>
<dbReference type="AlphaFoldDB" id="A0A7R8VUN4"/>
<dbReference type="GO" id="GO:0031267">
    <property type="term" value="F:small GTPase binding"/>
    <property type="evidence" value="ECO:0007669"/>
    <property type="project" value="TreeGrafter"/>
</dbReference>
<dbReference type="GO" id="GO:0005765">
    <property type="term" value="C:lysosomal membrane"/>
    <property type="evidence" value="ECO:0007669"/>
    <property type="project" value="TreeGrafter"/>
</dbReference>
<dbReference type="PANTHER" id="PTHR14407">
    <property type="entry name" value="HERMANSKY-PUDLAK SYNDROME 4 PROTEIN LIGHT-EAR PROTEIN-RELATED"/>
    <property type="match status" value="1"/>
</dbReference>
<dbReference type="Pfam" id="PF19033">
    <property type="entry name" value="Intu_longin_3"/>
    <property type="match status" value="1"/>
</dbReference>
<evidence type="ECO:0000256" key="1">
    <source>
        <dbReference type="SAM" id="MobiDB-lite"/>
    </source>
</evidence>
<feature type="domain" description="CCZ1/INTU/HPS4 third Longin" evidence="3">
    <location>
        <begin position="778"/>
        <end position="869"/>
    </location>
</feature>
<dbReference type="EMBL" id="OA570283">
    <property type="protein sequence ID" value="CAD7203181.1"/>
    <property type="molecule type" value="Genomic_DNA"/>
</dbReference>
<sequence>MQFVDYSMDIIDILNEKQVIRETFFFNISMTKEKELSIVFVYDPERCQQEEDDPQEAVMYFHPSWVNDQQRLALCGQLMGATQFFLTSFSCPRILSLDSGKFVLQQSGHYIVLSNVLVVLGSTAEDGEIEAVGTDHNIPDWVLEHRAATLHDLVRFYHQDLETIAITAGSSETSFRDKLCHIFETFLPILQYAANLFGTIPSIRLPKSASNVFLEAIQILQCCQDSKGVLGGTLLYGNRWVTRGVPFAQDETYNCTSPAESISTPFHTPVGVQLLTVYLDEKEFSKLSQDALKARLAIESIASKRFSHKKVLPGKFAQTPKEVLSSMKRDTSRIFTVVEEKEGESEHPDELPHVSENHTEASADRGDKHLTSSDTETNLSKVLHAKVVSICCGADEAGSENAKKPNTFTTDFVNVGMKKKKAEHLDKSGKNKSLLINRENDIRSLSLNDLQPSSKLTTNRVPMKYYSLGLPKLQQAMCSEDYDQSPVNKLPPGKHFYNTITDPLFPIFRCDGLPVSHALFDEYLERHYKLLDMERTPETSSSDVTFIGDAISIKKHNPKLEDDHSNLAPESQNKCAGNTKIVTSSDTASEKPVISAVKSQEVYRRSLSLPLKNITSECNVVEEGRKRCYTVGELESPLMRNGPLGSLQLTPLMSKLSILSQEEQTGGFRSRDATPSEVRRTSFPAVVEDYKHERRERKVRVGKKKEDPSKIEDFSPKKVVLYVFGQQDMTLLLLLEESSAQEPELIHNLWEVSVNSLTKLEVHLHQCLDHFPQGEGPEPYSFLCLDPCWDMLQRGGTWGNTELQVVSCLHNDFQRNAGLTEIVVRCEDSTVYGYQCGQSQVFYQQTSGFNVGLPTPSDMMGLVPLKARRRLERDHGIVLL</sequence>
<evidence type="ECO:0008006" key="5">
    <source>
        <dbReference type="Google" id="ProtNLM"/>
    </source>
</evidence>
<organism evidence="4">
    <name type="scientific">Timema douglasi</name>
    <name type="common">Walking stick</name>
    <dbReference type="NCBI Taxonomy" id="61478"/>
    <lineage>
        <taxon>Eukaryota</taxon>
        <taxon>Metazoa</taxon>
        <taxon>Ecdysozoa</taxon>
        <taxon>Arthropoda</taxon>
        <taxon>Hexapoda</taxon>
        <taxon>Insecta</taxon>
        <taxon>Pterygota</taxon>
        <taxon>Neoptera</taxon>
        <taxon>Polyneoptera</taxon>
        <taxon>Phasmatodea</taxon>
        <taxon>Timematodea</taxon>
        <taxon>Timematoidea</taxon>
        <taxon>Timematidae</taxon>
        <taxon>Timema</taxon>
    </lineage>
</organism>
<dbReference type="PANTHER" id="PTHR14407:SF9">
    <property type="entry name" value="BLOC-3 COMPLEX MEMBER HPS4"/>
    <property type="match status" value="1"/>
</dbReference>
<evidence type="ECO:0000259" key="2">
    <source>
        <dbReference type="Pfam" id="PF19031"/>
    </source>
</evidence>